<keyword evidence="7" id="KW-0560">Oxidoreductase</keyword>
<accession>A0ABP8J527</accession>
<dbReference type="PANTHER" id="PTHR48467">
    <property type="entry name" value="GLUTAMATE SYNTHASE 1 [NADH], CHLOROPLASTIC-LIKE"/>
    <property type="match status" value="1"/>
</dbReference>
<dbReference type="SUPFAM" id="SSF54862">
    <property type="entry name" value="4Fe-4S ferredoxins"/>
    <property type="match status" value="1"/>
</dbReference>
<proteinExistence type="predicted"/>
<feature type="domain" description="4Fe-4S ferredoxin-type" evidence="12">
    <location>
        <begin position="37"/>
        <end position="66"/>
    </location>
</feature>
<keyword evidence="9" id="KW-0411">Iron-sulfur</keyword>
<dbReference type="EMBL" id="BAABFR010000006">
    <property type="protein sequence ID" value="GAA4385066.1"/>
    <property type="molecule type" value="Genomic_DNA"/>
</dbReference>
<evidence type="ECO:0000259" key="12">
    <source>
        <dbReference type="PROSITE" id="PS51379"/>
    </source>
</evidence>
<gene>
    <name evidence="13" type="ORF">GCM10023147_06420</name>
</gene>
<dbReference type="InterPro" id="IPR017900">
    <property type="entry name" value="4Fe4S_Fe_S_CS"/>
</dbReference>
<keyword evidence="6" id="KW-0521">NADP</keyword>
<dbReference type="EC" id="1.18.1.2" evidence="2"/>
<evidence type="ECO:0000256" key="7">
    <source>
        <dbReference type="ARBA" id="ARBA00023002"/>
    </source>
</evidence>
<evidence type="ECO:0000313" key="13">
    <source>
        <dbReference type="EMBL" id="GAA4385066.1"/>
    </source>
</evidence>
<dbReference type="Pfam" id="PF00037">
    <property type="entry name" value="Fer4"/>
    <property type="match status" value="1"/>
</dbReference>
<evidence type="ECO:0000256" key="11">
    <source>
        <dbReference type="SAM" id="MobiDB-lite"/>
    </source>
</evidence>
<evidence type="ECO:0000256" key="3">
    <source>
        <dbReference type="ARBA" id="ARBA00022630"/>
    </source>
</evidence>
<evidence type="ECO:0000256" key="8">
    <source>
        <dbReference type="ARBA" id="ARBA00023004"/>
    </source>
</evidence>
<name>A0ABP8J527_9ACTN</name>
<dbReference type="SUPFAM" id="SSF51971">
    <property type="entry name" value="Nucleotide-binding domain"/>
    <property type="match status" value="1"/>
</dbReference>
<dbReference type="PANTHER" id="PTHR48467:SF1">
    <property type="entry name" value="GLUTAMATE SYNTHASE 1 [NADH], CHLOROPLASTIC-LIKE"/>
    <property type="match status" value="1"/>
</dbReference>
<feature type="region of interest" description="Disordered" evidence="11">
    <location>
        <begin position="86"/>
        <end position="109"/>
    </location>
</feature>
<keyword evidence="5" id="KW-0274">FAD</keyword>
<comment type="catalytic activity">
    <reaction evidence="10">
        <text>2 reduced [2Fe-2S]-[ferredoxin] + NADP(+) + H(+) = 2 oxidized [2Fe-2S]-[ferredoxin] + NADPH</text>
        <dbReference type="Rhea" id="RHEA:20125"/>
        <dbReference type="Rhea" id="RHEA-COMP:10000"/>
        <dbReference type="Rhea" id="RHEA-COMP:10001"/>
        <dbReference type="ChEBI" id="CHEBI:15378"/>
        <dbReference type="ChEBI" id="CHEBI:33737"/>
        <dbReference type="ChEBI" id="CHEBI:33738"/>
        <dbReference type="ChEBI" id="CHEBI:57783"/>
        <dbReference type="ChEBI" id="CHEBI:58349"/>
        <dbReference type="EC" id="1.18.1.2"/>
    </reaction>
</comment>
<dbReference type="Gene3D" id="3.50.50.60">
    <property type="entry name" value="FAD/NAD(P)-binding domain"/>
    <property type="match status" value="1"/>
</dbReference>
<reference evidence="14" key="1">
    <citation type="journal article" date="2019" name="Int. J. Syst. Evol. Microbiol.">
        <title>The Global Catalogue of Microorganisms (GCM) 10K type strain sequencing project: providing services to taxonomists for standard genome sequencing and annotation.</title>
        <authorList>
            <consortium name="The Broad Institute Genomics Platform"/>
            <consortium name="The Broad Institute Genome Sequencing Center for Infectious Disease"/>
            <person name="Wu L."/>
            <person name="Ma J."/>
        </authorList>
    </citation>
    <scope>NUCLEOTIDE SEQUENCE [LARGE SCALE GENOMIC DNA]</scope>
    <source>
        <strain evidence="14">JCM 17688</strain>
    </source>
</reference>
<evidence type="ECO:0000256" key="9">
    <source>
        <dbReference type="ARBA" id="ARBA00023014"/>
    </source>
</evidence>
<dbReference type="Gene3D" id="3.30.70.20">
    <property type="match status" value="1"/>
</dbReference>
<sequence>MPHVITQSCCSDASCTFACPVNCIHPTPDEPGFATAEMLYVDPTSCVDCGACVTACPVEAIGPAHRLPEEHRVYIEINRVLSAADPANAELTNPDPGSRSRPPMAHAVPPKRLRVADGDEVSVGIVGSGPAAMYAADELLRYGNVTVDVYEKLSVPYGLARFGVAPDHTRTRKVAELFDVVSKDPRFRLHLNTAVGTDVTVEQLRERHDAVLVAAGASADRKMGIPGEDLPGVGSATDFVAWYNGRPDHSGDEFDLSHKRVVIVGNGNVALDAARILTASRDELVGKDMSQSALARLRESEVEEVVIVARRGPEYSAFTLPEILGLTEERTVTVEPDPEVAESLAAGSDSPLTSHKLTLLESLPTTPQSAGPGPAVRLRYLTTPVAIDADGDGLVLRARHTTTGEDIEIPTGLVLTSVGYKGRPVPGLPFDEQRGVLPNKSGRVVGDDGAPLPGVYVTGWIKRGPNGFIGTNKTDSQETVAAIAADVALGIVRSRPAPAHRGGRLARLLRG</sequence>
<dbReference type="InterPro" id="IPR017896">
    <property type="entry name" value="4Fe4S_Fe-S-bd"/>
</dbReference>
<evidence type="ECO:0000256" key="4">
    <source>
        <dbReference type="ARBA" id="ARBA00022723"/>
    </source>
</evidence>
<comment type="cofactor">
    <cofactor evidence="1">
        <name>FAD</name>
        <dbReference type="ChEBI" id="CHEBI:57692"/>
    </cofactor>
</comment>
<dbReference type="RefSeq" id="WP_344990740.1">
    <property type="nucleotide sequence ID" value="NZ_BAABFR010000006.1"/>
</dbReference>
<evidence type="ECO:0000256" key="5">
    <source>
        <dbReference type="ARBA" id="ARBA00022827"/>
    </source>
</evidence>
<protein>
    <recommendedName>
        <fullName evidence="2">ferredoxin--NADP(+) reductase</fullName>
        <ecNumber evidence="2">1.18.1.2</ecNumber>
    </recommendedName>
</protein>
<evidence type="ECO:0000256" key="1">
    <source>
        <dbReference type="ARBA" id="ARBA00001974"/>
    </source>
</evidence>
<dbReference type="Gene3D" id="3.40.50.720">
    <property type="entry name" value="NAD(P)-binding Rossmann-like Domain"/>
    <property type="match status" value="1"/>
</dbReference>
<evidence type="ECO:0000256" key="2">
    <source>
        <dbReference type="ARBA" id="ARBA00013223"/>
    </source>
</evidence>
<organism evidence="13 14">
    <name type="scientific">Tsukamurella soli</name>
    <dbReference type="NCBI Taxonomy" id="644556"/>
    <lineage>
        <taxon>Bacteria</taxon>
        <taxon>Bacillati</taxon>
        <taxon>Actinomycetota</taxon>
        <taxon>Actinomycetes</taxon>
        <taxon>Mycobacteriales</taxon>
        <taxon>Tsukamurellaceae</taxon>
        <taxon>Tsukamurella</taxon>
    </lineage>
</organism>
<keyword evidence="14" id="KW-1185">Reference proteome</keyword>
<evidence type="ECO:0000256" key="10">
    <source>
        <dbReference type="ARBA" id="ARBA00047776"/>
    </source>
</evidence>
<dbReference type="Proteomes" id="UP001500635">
    <property type="component" value="Unassembled WGS sequence"/>
</dbReference>
<dbReference type="PRINTS" id="PR00419">
    <property type="entry name" value="ADXRDTASE"/>
</dbReference>
<dbReference type="InterPro" id="IPR036188">
    <property type="entry name" value="FAD/NAD-bd_sf"/>
</dbReference>
<dbReference type="PROSITE" id="PS00198">
    <property type="entry name" value="4FE4S_FER_1"/>
    <property type="match status" value="1"/>
</dbReference>
<evidence type="ECO:0000256" key="6">
    <source>
        <dbReference type="ARBA" id="ARBA00022857"/>
    </source>
</evidence>
<dbReference type="Pfam" id="PF07992">
    <property type="entry name" value="Pyr_redox_2"/>
    <property type="match status" value="1"/>
</dbReference>
<dbReference type="InterPro" id="IPR055275">
    <property type="entry name" value="Ferredox_Rdtase"/>
</dbReference>
<evidence type="ECO:0000313" key="14">
    <source>
        <dbReference type="Proteomes" id="UP001500635"/>
    </source>
</evidence>
<keyword evidence="4" id="KW-0479">Metal-binding</keyword>
<comment type="caution">
    <text evidence="13">The sequence shown here is derived from an EMBL/GenBank/DDBJ whole genome shotgun (WGS) entry which is preliminary data.</text>
</comment>
<feature type="domain" description="4Fe-4S ferredoxin-type" evidence="12">
    <location>
        <begin position="1"/>
        <end position="29"/>
    </location>
</feature>
<keyword evidence="3" id="KW-0285">Flavoprotein</keyword>
<dbReference type="PROSITE" id="PS51379">
    <property type="entry name" value="4FE4S_FER_2"/>
    <property type="match status" value="2"/>
</dbReference>
<dbReference type="InterPro" id="IPR023753">
    <property type="entry name" value="FAD/NAD-binding_dom"/>
</dbReference>
<keyword evidence="8" id="KW-0408">Iron</keyword>